<feature type="domain" description="BTB" evidence="3">
    <location>
        <begin position="87"/>
        <end position="157"/>
    </location>
</feature>
<dbReference type="CDD" id="cd18186">
    <property type="entry name" value="BTB_POZ_ZBTB_KLHL-like"/>
    <property type="match status" value="1"/>
</dbReference>
<dbReference type="Gene3D" id="1.25.40.420">
    <property type="match status" value="1"/>
</dbReference>
<dbReference type="PROSITE" id="PS50097">
    <property type="entry name" value="BTB"/>
    <property type="match status" value="1"/>
</dbReference>
<sequence length="250" mass="28524">MPMFKRKTKCNICGPLPSSNSLRVCQDCKDHITMRAERFGYERGFSPKIVEVVDVLKWIKGDVMDVRTERIEFLSGFAKQFNKGTHADLIVKPGDKNPSFSAHRVLLASRSDVLKNMLDSDESRVHPNDTLTFQELNHEQLECFMEFLYSGELPSKKLEKHVQCLLTAADKYGVPYLQKYCEKQMVKDFTPSNVLDVLEIADSAFSNLTLKEAALTYISRNMRSVVSTEKFADFAVKNPQLTVQIARAWT</sequence>
<dbReference type="SUPFAM" id="SSF54695">
    <property type="entry name" value="POZ domain"/>
    <property type="match status" value="1"/>
</dbReference>
<dbReference type="AlphaFoldDB" id="A0AAV1C8T6"/>
<gene>
    <name evidence="4" type="ORF">OLC1_LOCUS3647</name>
</gene>
<dbReference type="EMBL" id="OX459118">
    <property type="protein sequence ID" value="CAI9091822.1"/>
    <property type="molecule type" value="Genomic_DNA"/>
</dbReference>
<dbReference type="PANTHER" id="PTHR47274">
    <property type="entry name" value="BTB/POZ DOMAIN CONTAINING PROTEIN, EXPRESSED-RELATED"/>
    <property type="match status" value="1"/>
</dbReference>
<dbReference type="InterPro" id="IPR011333">
    <property type="entry name" value="SKP1/BTB/POZ_sf"/>
</dbReference>
<reference evidence="4" key="1">
    <citation type="submission" date="2023-03" db="EMBL/GenBank/DDBJ databases">
        <authorList>
            <person name="Julca I."/>
        </authorList>
    </citation>
    <scope>NUCLEOTIDE SEQUENCE</scope>
</reference>
<dbReference type="CDD" id="cd14733">
    <property type="entry name" value="BACK"/>
    <property type="match status" value="1"/>
</dbReference>
<protein>
    <submittedName>
        <fullName evidence="4">OLC1v1021915C1</fullName>
    </submittedName>
</protein>
<dbReference type="InterPro" id="IPR044784">
    <property type="entry name" value="At1g01640-like"/>
</dbReference>
<accession>A0AAV1C8T6</accession>
<evidence type="ECO:0000256" key="2">
    <source>
        <dbReference type="ARBA" id="ARBA00004906"/>
    </source>
</evidence>
<proteinExistence type="predicted"/>
<name>A0AAV1C8T6_OLDCO</name>
<dbReference type="PANTHER" id="PTHR47274:SF1">
    <property type="entry name" value="BTB_POZ DOMAIN CONTAINING PROTEIN, EXPRESSED"/>
    <property type="match status" value="1"/>
</dbReference>
<comment type="pathway">
    <text evidence="2">Protein modification; protein ubiquitination.</text>
</comment>
<organism evidence="4 5">
    <name type="scientific">Oldenlandia corymbosa var. corymbosa</name>
    <dbReference type="NCBI Taxonomy" id="529605"/>
    <lineage>
        <taxon>Eukaryota</taxon>
        <taxon>Viridiplantae</taxon>
        <taxon>Streptophyta</taxon>
        <taxon>Embryophyta</taxon>
        <taxon>Tracheophyta</taxon>
        <taxon>Spermatophyta</taxon>
        <taxon>Magnoliopsida</taxon>
        <taxon>eudicotyledons</taxon>
        <taxon>Gunneridae</taxon>
        <taxon>Pentapetalae</taxon>
        <taxon>asterids</taxon>
        <taxon>lamiids</taxon>
        <taxon>Gentianales</taxon>
        <taxon>Rubiaceae</taxon>
        <taxon>Rubioideae</taxon>
        <taxon>Spermacoceae</taxon>
        <taxon>Hedyotis-Oldenlandia complex</taxon>
        <taxon>Oldenlandia</taxon>
    </lineage>
</organism>
<evidence type="ECO:0000259" key="3">
    <source>
        <dbReference type="PROSITE" id="PS50097"/>
    </source>
</evidence>
<keyword evidence="5" id="KW-1185">Reference proteome</keyword>
<evidence type="ECO:0000313" key="5">
    <source>
        <dbReference type="Proteomes" id="UP001161247"/>
    </source>
</evidence>
<evidence type="ECO:0000313" key="4">
    <source>
        <dbReference type="EMBL" id="CAI9091822.1"/>
    </source>
</evidence>
<dbReference type="Proteomes" id="UP001161247">
    <property type="component" value="Chromosome 1"/>
</dbReference>
<evidence type="ECO:0000256" key="1">
    <source>
        <dbReference type="ARBA" id="ARBA00002668"/>
    </source>
</evidence>
<dbReference type="InterPro" id="IPR000210">
    <property type="entry name" value="BTB/POZ_dom"/>
</dbReference>
<dbReference type="Gene3D" id="3.30.710.10">
    <property type="entry name" value="Potassium Channel Kv1.1, Chain A"/>
    <property type="match status" value="1"/>
</dbReference>
<dbReference type="SMART" id="SM00225">
    <property type="entry name" value="BTB"/>
    <property type="match status" value="1"/>
</dbReference>
<comment type="function">
    <text evidence="1">May act as a substrate-specific adapter of an E3 ubiquitin-protein ligase complex (CUL3-RBX1-BTB) which mediates the ubiquitination and subsequent proteasomal degradation of target proteins.</text>
</comment>
<dbReference type="Pfam" id="PF00651">
    <property type="entry name" value="BTB"/>
    <property type="match status" value="1"/>
</dbReference>